<keyword evidence="2" id="KW-0540">Nuclease</keyword>
<feature type="domain" description="Putative restriction endonuclease" evidence="1">
    <location>
        <begin position="4"/>
        <end position="157"/>
    </location>
</feature>
<dbReference type="Pfam" id="PF05685">
    <property type="entry name" value="Uma2"/>
    <property type="match status" value="1"/>
</dbReference>
<dbReference type="OrthoDB" id="8452919at2"/>
<dbReference type="SUPFAM" id="SSF52980">
    <property type="entry name" value="Restriction endonuclease-like"/>
    <property type="match status" value="1"/>
</dbReference>
<keyword evidence="2" id="KW-0255">Endonuclease</keyword>
<proteinExistence type="predicted"/>
<reference evidence="2 3" key="2">
    <citation type="submission" date="2019-02" db="EMBL/GenBank/DDBJ databases">
        <title>'Lichenibacterium ramalinii' gen. nov. sp. nov., 'Lichenibacterium minor' gen. nov. sp. nov.</title>
        <authorList>
            <person name="Pankratov T."/>
        </authorList>
    </citation>
    <scope>NUCLEOTIDE SEQUENCE [LARGE SCALE GENOMIC DNA]</scope>
    <source>
        <strain evidence="2 3">RmlP026</strain>
    </source>
</reference>
<protein>
    <submittedName>
        <fullName evidence="2">Uma2 family endonuclease</fullName>
    </submittedName>
</protein>
<dbReference type="Gene3D" id="3.90.1570.10">
    <property type="entry name" value="tt1808, chain A"/>
    <property type="match status" value="1"/>
</dbReference>
<comment type="caution">
    <text evidence="2">The sequence shown here is derived from an EMBL/GenBank/DDBJ whole genome shotgun (WGS) entry which is preliminary data.</text>
</comment>
<name>A0A4Q2U2J0_9HYPH</name>
<sequence length="185" mass="19956">MTVDAFLAWALEQPGRYELENGHPVAMAPERMGHVRAKTAAFNALDAALAAARLPCQALPDGAAVRIDAATLYEPDALVFCGAEPPHDALAIVAPVIVVEVLSPSTGRRDHHEKLLGYFTVPTVHHYLIIDAERRVLVHHARRGDEIATRILHGGALRLDPPGLDLRIEDLFGGSSEMDRVGSAP</sequence>
<reference evidence="2 3" key="1">
    <citation type="submission" date="2018-12" db="EMBL/GenBank/DDBJ databases">
        <authorList>
            <person name="Grouzdev D.S."/>
            <person name="Krutkina M.S."/>
        </authorList>
    </citation>
    <scope>NUCLEOTIDE SEQUENCE [LARGE SCALE GENOMIC DNA]</scope>
    <source>
        <strain evidence="2 3">RmlP026</strain>
    </source>
</reference>
<dbReference type="EMBL" id="QYBB01000022">
    <property type="protein sequence ID" value="RYC30703.1"/>
    <property type="molecule type" value="Genomic_DNA"/>
</dbReference>
<evidence type="ECO:0000259" key="1">
    <source>
        <dbReference type="Pfam" id="PF05685"/>
    </source>
</evidence>
<dbReference type="GO" id="GO:0004519">
    <property type="term" value="F:endonuclease activity"/>
    <property type="evidence" value="ECO:0007669"/>
    <property type="project" value="UniProtKB-KW"/>
</dbReference>
<dbReference type="InterPro" id="IPR011335">
    <property type="entry name" value="Restrct_endonuc-II-like"/>
</dbReference>
<dbReference type="Proteomes" id="UP000290759">
    <property type="component" value="Unassembled WGS sequence"/>
</dbReference>
<gene>
    <name evidence="2" type="ORF">D3273_17580</name>
</gene>
<evidence type="ECO:0000313" key="3">
    <source>
        <dbReference type="Proteomes" id="UP000290759"/>
    </source>
</evidence>
<dbReference type="AlphaFoldDB" id="A0A4Q2U2J0"/>
<organism evidence="2 3">
    <name type="scientific">Lichenibacterium minor</name>
    <dbReference type="NCBI Taxonomy" id="2316528"/>
    <lineage>
        <taxon>Bacteria</taxon>
        <taxon>Pseudomonadati</taxon>
        <taxon>Pseudomonadota</taxon>
        <taxon>Alphaproteobacteria</taxon>
        <taxon>Hyphomicrobiales</taxon>
        <taxon>Lichenihabitantaceae</taxon>
        <taxon>Lichenibacterium</taxon>
    </lineage>
</organism>
<dbReference type="PANTHER" id="PTHR36558">
    <property type="entry name" value="GLR1098 PROTEIN"/>
    <property type="match status" value="1"/>
</dbReference>
<keyword evidence="2" id="KW-0378">Hydrolase</keyword>
<evidence type="ECO:0000313" key="2">
    <source>
        <dbReference type="EMBL" id="RYC30703.1"/>
    </source>
</evidence>
<dbReference type="InterPro" id="IPR012296">
    <property type="entry name" value="Nuclease_put_TT1808"/>
</dbReference>
<dbReference type="CDD" id="cd06260">
    <property type="entry name" value="DUF820-like"/>
    <property type="match status" value="1"/>
</dbReference>
<keyword evidence="3" id="KW-1185">Reference proteome</keyword>
<dbReference type="InterPro" id="IPR008538">
    <property type="entry name" value="Uma2"/>
</dbReference>
<dbReference type="PANTHER" id="PTHR36558:SF1">
    <property type="entry name" value="RESTRICTION ENDONUCLEASE DOMAIN-CONTAINING PROTEIN-RELATED"/>
    <property type="match status" value="1"/>
</dbReference>
<accession>A0A4Q2U2J0</accession>